<gene>
    <name evidence="1" type="ORF">JQX14_24010</name>
</gene>
<accession>A0A9Q2NRD4</accession>
<organism evidence="1 2">
    <name type="scientific">Pseudosulfitobacter pseudonitzschiae</name>
    <dbReference type="NCBI Taxonomy" id="1402135"/>
    <lineage>
        <taxon>Bacteria</taxon>
        <taxon>Pseudomonadati</taxon>
        <taxon>Pseudomonadota</taxon>
        <taxon>Alphaproteobacteria</taxon>
        <taxon>Rhodobacterales</taxon>
        <taxon>Roseobacteraceae</taxon>
        <taxon>Pseudosulfitobacter</taxon>
    </lineage>
</organism>
<dbReference type="EMBL" id="JAFBWN010000048">
    <property type="protein sequence ID" value="MBM2357617.1"/>
    <property type="molecule type" value="Genomic_DNA"/>
</dbReference>
<sequence length="68" mass="7149">MVLPNNALQTGNLPNQLVQSLFRGKGGSETVSVSFWPLVTARKASHAAARADGMPEIVAPVVTEGFVD</sequence>
<reference evidence="1" key="1">
    <citation type="submission" date="2021-01" db="EMBL/GenBank/DDBJ databases">
        <title>Diatom-associated Roseobacters Show Island Model of Population Structure.</title>
        <authorList>
            <person name="Qu L."/>
            <person name="Feng X."/>
            <person name="Chen Y."/>
            <person name="Li L."/>
            <person name="Wang X."/>
            <person name="Hu Z."/>
            <person name="Wang H."/>
            <person name="Luo H."/>
        </authorList>
    </citation>
    <scope>NUCLEOTIDE SEQUENCE</scope>
    <source>
        <strain evidence="1">SM26-45</strain>
    </source>
</reference>
<evidence type="ECO:0000313" key="1">
    <source>
        <dbReference type="EMBL" id="MBM2357617.1"/>
    </source>
</evidence>
<evidence type="ECO:0000313" key="2">
    <source>
        <dbReference type="Proteomes" id="UP000809337"/>
    </source>
</evidence>
<proteinExistence type="predicted"/>
<name>A0A9Q2NRD4_9RHOB</name>
<comment type="caution">
    <text evidence="1">The sequence shown here is derived from an EMBL/GenBank/DDBJ whole genome shotgun (WGS) entry which is preliminary data.</text>
</comment>
<protein>
    <submittedName>
        <fullName evidence="1">Uncharacterized protein</fullName>
    </submittedName>
</protein>
<dbReference type="Proteomes" id="UP000809337">
    <property type="component" value="Unassembled WGS sequence"/>
</dbReference>
<dbReference type="AlphaFoldDB" id="A0A9Q2NRD4"/>